<evidence type="ECO:0000313" key="4">
    <source>
        <dbReference type="EMBL" id="UWX65450.1"/>
    </source>
</evidence>
<accession>A0ABY5YK11</accession>
<reference evidence="4" key="1">
    <citation type="submission" date="2022-09" db="EMBL/GenBank/DDBJ databases">
        <title>genome sequence of Deinococcus rubellus.</title>
        <authorList>
            <person name="Srinivasan S."/>
        </authorList>
    </citation>
    <scope>NUCLEOTIDE SEQUENCE</scope>
    <source>
        <strain evidence="4">Ant6</strain>
    </source>
</reference>
<dbReference type="Gene3D" id="3.60.21.10">
    <property type="match status" value="1"/>
</dbReference>
<dbReference type="InterPro" id="IPR029052">
    <property type="entry name" value="Metallo-depent_PP-like"/>
</dbReference>
<dbReference type="PANTHER" id="PTHR31302:SF31">
    <property type="entry name" value="PHOSPHODIESTERASE YAEI"/>
    <property type="match status" value="1"/>
</dbReference>
<evidence type="ECO:0000256" key="1">
    <source>
        <dbReference type="ARBA" id="ARBA00022723"/>
    </source>
</evidence>
<protein>
    <submittedName>
        <fullName evidence="4">Metallophosphoesterase</fullName>
    </submittedName>
</protein>
<keyword evidence="2" id="KW-0378">Hydrolase</keyword>
<dbReference type="EMBL" id="CP104213">
    <property type="protein sequence ID" value="UWX65450.1"/>
    <property type="molecule type" value="Genomic_DNA"/>
</dbReference>
<name>A0ABY5YK11_9DEIO</name>
<sequence>MLAVRSLLSLVGGTLGFSYINAYRYRVLNQKFALNGLTRPLRVVQLSDLHYGNWIGRGSVRRWVASAMEQQADLIVITGDFLDSSVSYRPTGTLIRELSKLKAPLGVFGVFGNHDWTSLNTQPVRARFARQLGEAGIRVINNAGVQLRDDLYLCGIDDWWFGSQDLKCTLQDKTGGATLMLSHNPDFLPNVPEGVGLTLCGHTHGGQVRLPFLGPVKQASLYGTRFLEGWVETQPEPPSAAEPTIEPAESRLIRGFVTHGLGVTGLPIRFNCPAELVVFDLEPESAGDKAAKAQQTAPPAP</sequence>
<dbReference type="PANTHER" id="PTHR31302">
    <property type="entry name" value="TRANSMEMBRANE PROTEIN WITH METALLOPHOSPHOESTERASE DOMAIN-RELATED"/>
    <property type="match status" value="1"/>
</dbReference>
<feature type="domain" description="Calcineurin-like phosphoesterase" evidence="3">
    <location>
        <begin position="41"/>
        <end position="204"/>
    </location>
</feature>
<evidence type="ECO:0000256" key="2">
    <source>
        <dbReference type="ARBA" id="ARBA00022801"/>
    </source>
</evidence>
<keyword evidence="5" id="KW-1185">Reference proteome</keyword>
<dbReference type="Proteomes" id="UP001060261">
    <property type="component" value="Chromosome"/>
</dbReference>
<dbReference type="Pfam" id="PF00149">
    <property type="entry name" value="Metallophos"/>
    <property type="match status" value="1"/>
</dbReference>
<evidence type="ECO:0000313" key="5">
    <source>
        <dbReference type="Proteomes" id="UP001060261"/>
    </source>
</evidence>
<dbReference type="InterPro" id="IPR004843">
    <property type="entry name" value="Calcineurin-like_PHP"/>
</dbReference>
<evidence type="ECO:0000259" key="3">
    <source>
        <dbReference type="Pfam" id="PF00149"/>
    </source>
</evidence>
<dbReference type="InterPro" id="IPR051158">
    <property type="entry name" value="Metallophosphoesterase_sf"/>
</dbReference>
<keyword evidence="1" id="KW-0479">Metal-binding</keyword>
<dbReference type="SUPFAM" id="SSF56300">
    <property type="entry name" value="Metallo-dependent phosphatases"/>
    <property type="match status" value="1"/>
</dbReference>
<organism evidence="4 5">
    <name type="scientific">Deinococcus rubellus</name>
    <dbReference type="NCBI Taxonomy" id="1889240"/>
    <lineage>
        <taxon>Bacteria</taxon>
        <taxon>Thermotogati</taxon>
        <taxon>Deinococcota</taxon>
        <taxon>Deinococci</taxon>
        <taxon>Deinococcales</taxon>
        <taxon>Deinococcaceae</taxon>
        <taxon>Deinococcus</taxon>
    </lineage>
</organism>
<proteinExistence type="predicted"/>
<dbReference type="CDD" id="cd07385">
    <property type="entry name" value="MPP_YkuE_C"/>
    <property type="match status" value="1"/>
</dbReference>
<dbReference type="RefSeq" id="WP_260561705.1">
    <property type="nucleotide sequence ID" value="NZ_BAABEC010000189.1"/>
</dbReference>
<gene>
    <name evidence="4" type="ORF">N0D28_07315</name>
</gene>